<protein>
    <submittedName>
        <fullName evidence="2">Catechol 2,3-dioxygenase</fullName>
    </submittedName>
</protein>
<dbReference type="PANTHER" id="PTHR43279">
    <property type="entry name" value="CATECHOL-2,3-DIOXYGENASE"/>
    <property type="match status" value="1"/>
</dbReference>
<dbReference type="PANTHER" id="PTHR43279:SF1">
    <property type="entry name" value="CATECHOL-2,3-DIOXYGENASE"/>
    <property type="match status" value="1"/>
</dbReference>
<evidence type="ECO:0000313" key="3">
    <source>
        <dbReference type="Proteomes" id="UP000183255"/>
    </source>
</evidence>
<dbReference type="InterPro" id="IPR004360">
    <property type="entry name" value="Glyas_Fos-R_dOase_dom"/>
</dbReference>
<sequence length="263" mass="30613">MKTIELGAVHLNVNNLTNMREYYEHLGLTGKMEDGKVVLYADDRPLLILHETHKTRRHEVGLYHFAIKVPTRGDFGDFLYHAAKTRIPVTGFSDHYVSEAVYLTDPEGNGIEVYWDRPQEKWMKDGTLHMSTEVMDIDGVLKSRYSNEFIKFPKNTVLGHIHLHVLDLEASSRHYKETLGLAKMFDYPSAGFYSRDGYHHHIAMNLWLPGSPKEKEDHYPGIHSFTLYLEPSIYDALYKTESYKMVHRDPSNILYEVHRGFIR</sequence>
<evidence type="ECO:0000259" key="1">
    <source>
        <dbReference type="PROSITE" id="PS51819"/>
    </source>
</evidence>
<dbReference type="PROSITE" id="PS51819">
    <property type="entry name" value="VOC"/>
    <property type="match status" value="1"/>
</dbReference>
<dbReference type="InterPro" id="IPR029068">
    <property type="entry name" value="Glyas_Bleomycin-R_OHBP_Dase"/>
</dbReference>
<evidence type="ECO:0000313" key="2">
    <source>
        <dbReference type="EMBL" id="SDJ07641.1"/>
    </source>
</evidence>
<organism evidence="2 3">
    <name type="scientific">Proteiniclasticum ruminis</name>
    <dbReference type="NCBI Taxonomy" id="398199"/>
    <lineage>
        <taxon>Bacteria</taxon>
        <taxon>Bacillati</taxon>
        <taxon>Bacillota</taxon>
        <taxon>Clostridia</taxon>
        <taxon>Eubacteriales</taxon>
        <taxon>Clostridiaceae</taxon>
        <taxon>Proteiniclasticum</taxon>
    </lineage>
</organism>
<dbReference type="EMBL" id="FNDZ01000007">
    <property type="protein sequence ID" value="SDJ07641.1"/>
    <property type="molecule type" value="Genomic_DNA"/>
</dbReference>
<reference evidence="2 3" key="1">
    <citation type="submission" date="2016-10" db="EMBL/GenBank/DDBJ databases">
        <authorList>
            <person name="de Groot N.N."/>
        </authorList>
    </citation>
    <scope>NUCLEOTIDE SEQUENCE [LARGE SCALE GENOMIC DNA]</scope>
    <source>
        <strain evidence="2 3">CGMCC 1.5058</strain>
    </source>
</reference>
<keyword evidence="2" id="KW-0560">Oxidoreductase</keyword>
<dbReference type="Proteomes" id="UP000183255">
    <property type="component" value="Unassembled WGS sequence"/>
</dbReference>
<accession>A0A1G8QSL9</accession>
<dbReference type="AlphaFoldDB" id="A0A1G8QSL9"/>
<dbReference type="SUPFAM" id="SSF54593">
    <property type="entry name" value="Glyoxalase/Bleomycin resistance protein/Dihydroxybiphenyl dioxygenase"/>
    <property type="match status" value="2"/>
</dbReference>
<dbReference type="InterPro" id="IPR037523">
    <property type="entry name" value="VOC_core"/>
</dbReference>
<keyword evidence="2" id="KW-0223">Dioxygenase</keyword>
<dbReference type="RefSeq" id="WP_051651662.1">
    <property type="nucleotide sequence ID" value="NZ_FNDZ01000007.1"/>
</dbReference>
<dbReference type="GO" id="GO:0051213">
    <property type="term" value="F:dioxygenase activity"/>
    <property type="evidence" value="ECO:0007669"/>
    <property type="project" value="UniProtKB-KW"/>
</dbReference>
<feature type="domain" description="VOC" evidence="1">
    <location>
        <begin position="5"/>
        <end position="116"/>
    </location>
</feature>
<proteinExistence type="predicted"/>
<dbReference type="Gene3D" id="3.10.180.10">
    <property type="entry name" value="2,3-Dihydroxybiphenyl 1,2-Dioxygenase, domain 1"/>
    <property type="match status" value="2"/>
</dbReference>
<dbReference type="Pfam" id="PF00903">
    <property type="entry name" value="Glyoxalase"/>
    <property type="match status" value="1"/>
</dbReference>
<gene>
    <name evidence="2" type="ORF">SAMN05421804_10750</name>
</gene>
<name>A0A1G8QSL9_9CLOT</name>